<gene>
    <name evidence="2" type="ORF">SAMN05216251_12711</name>
</gene>
<dbReference type="AlphaFoldDB" id="A0A1I2L7Q6"/>
<sequence>MTGRTGSEQSAQTRAADGDVPQAPAPPTAARDDDADPLLDAACRLLPALDPDLVARALELGRYRPEQRARD</sequence>
<feature type="compositionally biased region" description="Polar residues" evidence="1">
    <location>
        <begin position="1"/>
        <end position="13"/>
    </location>
</feature>
<evidence type="ECO:0000313" key="2">
    <source>
        <dbReference type="EMBL" id="SFF74588.1"/>
    </source>
</evidence>
<organism evidence="2 3">
    <name type="scientific">Actinacidiphila alni</name>
    <dbReference type="NCBI Taxonomy" id="380248"/>
    <lineage>
        <taxon>Bacteria</taxon>
        <taxon>Bacillati</taxon>
        <taxon>Actinomycetota</taxon>
        <taxon>Actinomycetes</taxon>
        <taxon>Kitasatosporales</taxon>
        <taxon>Streptomycetaceae</taxon>
        <taxon>Actinacidiphila</taxon>
    </lineage>
</organism>
<evidence type="ECO:0000256" key="1">
    <source>
        <dbReference type="SAM" id="MobiDB-lite"/>
    </source>
</evidence>
<evidence type="ECO:0000313" key="3">
    <source>
        <dbReference type="Proteomes" id="UP000199323"/>
    </source>
</evidence>
<proteinExistence type="predicted"/>
<reference evidence="2 3" key="1">
    <citation type="submission" date="2016-10" db="EMBL/GenBank/DDBJ databases">
        <authorList>
            <person name="de Groot N.N."/>
        </authorList>
    </citation>
    <scope>NUCLEOTIDE SEQUENCE [LARGE SCALE GENOMIC DNA]</scope>
    <source>
        <strain evidence="2 3">CGMCC 4.3510</strain>
    </source>
</reference>
<accession>A0A1I2L7Q6</accession>
<dbReference type="Proteomes" id="UP000199323">
    <property type="component" value="Unassembled WGS sequence"/>
</dbReference>
<feature type="region of interest" description="Disordered" evidence="1">
    <location>
        <begin position="1"/>
        <end position="36"/>
    </location>
</feature>
<protein>
    <submittedName>
        <fullName evidence="2">Uncharacterized protein</fullName>
    </submittedName>
</protein>
<name>A0A1I2L7Q6_9ACTN</name>
<dbReference type="RefSeq" id="WP_143120687.1">
    <property type="nucleotide sequence ID" value="NZ_FONG01000027.1"/>
</dbReference>
<keyword evidence="3" id="KW-1185">Reference proteome</keyword>
<dbReference type="EMBL" id="FONG01000027">
    <property type="protein sequence ID" value="SFF74588.1"/>
    <property type="molecule type" value="Genomic_DNA"/>
</dbReference>